<keyword evidence="4" id="KW-1185">Reference proteome</keyword>
<dbReference type="InterPro" id="IPR021144">
    <property type="entry name" value="UPF0597"/>
</dbReference>
<dbReference type="GO" id="GO:0019450">
    <property type="term" value="P:L-cysteine catabolic process to pyruvate"/>
    <property type="evidence" value="ECO:0007669"/>
    <property type="project" value="TreeGrafter"/>
</dbReference>
<dbReference type="PANTHER" id="PTHR30501:SF2">
    <property type="entry name" value="UPF0597 PROTEIN YHAM"/>
    <property type="match status" value="1"/>
</dbReference>
<proteinExistence type="inferred from homology"/>
<dbReference type="PIRSF" id="PIRSF006054">
    <property type="entry name" value="UCP006054"/>
    <property type="match status" value="1"/>
</dbReference>
<comment type="similarity">
    <text evidence="1">Belongs to the UPF0597 family.</text>
</comment>
<gene>
    <name evidence="3" type="ORF">ESB13_07390</name>
</gene>
<evidence type="ECO:0000313" key="4">
    <source>
        <dbReference type="Proteomes" id="UP000290545"/>
    </source>
</evidence>
<dbReference type="EMBL" id="SDHZ01000001">
    <property type="protein sequence ID" value="RXK86618.1"/>
    <property type="molecule type" value="Genomic_DNA"/>
</dbReference>
<evidence type="ECO:0000256" key="1">
    <source>
        <dbReference type="HAMAP-Rule" id="MF_01845"/>
    </source>
</evidence>
<dbReference type="GO" id="GO:0080146">
    <property type="term" value="F:L-cysteine desulfhydrase activity"/>
    <property type="evidence" value="ECO:0007669"/>
    <property type="project" value="TreeGrafter"/>
</dbReference>
<accession>A0A4Q1DCD8</accession>
<dbReference type="InterPro" id="IPR005130">
    <property type="entry name" value="Ser_deHydtase-like_asu"/>
</dbReference>
<organism evidence="3 4">
    <name type="scientific">Filimonas effusa</name>
    <dbReference type="NCBI Taxonomy" id="2508721"/>
    <lineage>
        <taxon>Bacteria</taxon>
        <taxon>Pseudomonadati</taxon>
        <taxon>Bacteroidota</taxon>
        <taxon>Chitinophagia</taxon>
        <taxon>Chitinophagales</taxon>
        <taxon>Chitinophagaceae</taxon>
        <taxon>Filimonas</taxon>
    </lineage>
</organism>
<dbReference type="Pfam" id="PF03313">
    <property type="entry name" value="SDH_alpha"/>
    <property type="match status" value="1"/>
</dbReference>
<name>A0A4Q1DCD8_9BACT</name>
<protein>
    <recommendedName>
        <fullName evidence="1">UPF0597 protein ESB13_07390</fullName>
    </recommendedName>
</protein>
<dbReference type="Proteomes" id="UP000290545">
    <property type="component" value="Unassembled WGS sequence"/>
</dbReference>
<dbReference type="RefSeq" id="WP_129002366.1">
    <property type="nucleotide sequence ID" value="NZ_SDHZ01000001.1"/>
</dbReference>
<dbReference type="PANTHER" id="PTHR30501">
    <property type="entry name" value="UPF0597 PROTEIN YHAM"/>
    <property type="match status" value="1"/>
</dbReference>
<feature type="domain" description="Serine dehydratase-like alpha subunit" evidence="2">
    <location>
        <begin position="88"/>
        <end position="421"/>
    </location>
</feature>
<evidence type="ECO:0000259" key="2">
    <source>
        <dbReference type="Pfam" id="PF03313"/>
    </source>
</evidence>
<evidence type="ECO:0000313" key="3">
    <source>
        <dbReference type="EMBL" id="RXK86618.1"/>
    </source>
</evidence>
<comment type="caution">
    <text evidence="3">The sequence shown here is derived from an EMBL/GenBank/DDBJ whole genome shotgun (WGS) entry which is preliminary data.</text>
</comment>
<sequence>MKERSGPDLLMLLESELQPSQGCTEPAAIAFTAALARKQAPEEAIRDVQIYASRNVIKNAYSVAIGGTGKKGIEAAAALGLCIAHPEAKLQILSYACEEHISAAEKLAGSGMIKVHLADTPELLYIEVHLQTEHSFIKVIVSGHHTNVTSIEANGITLFSNSERDSKGESIDNPVAVSLEAIWQYISEADINDLRIIKEAIRLNSSLAAEGSNKAFGLNVGKLSSQCNAVEDSGNNYINYTISLTASACDARMGGSVLSAMSNSGSGNQGITSTVPVVAVGELLGKNEDEIIRAVGLSNLVTIYIKSQFGRLSAFCGVTVASIGAACGIARLQGGTLETLKAIIQNMIGTSTGMLCDGAKAGCALKVASCTYAAIQATNLALRGVEIQATDGIIESKVEDSIRNFCTLAKEAGSKADELILSMMLQKTLVH</sequence>
<dbReference type="OrthoDB" id="41906at2"/>
<dbReference type="HAMAP" id="MF_01845">
    <property type="entry name" value="UPF0597"/>
    <property type="match status" value="1"/>
</dbReference>
<reference evidence="3 4" key="1">
    <citation type="submission" date="2019-01" db="EMBL/GenBank/DDBJ databases">
        <title>Filimonas sp. strain TTM-71.</title>
        <authorList>
            <person name="Chen W.-M."/>
        </authorList>
    </citation>
    <scope>NUCLEOTIDE SEQUENCE [LARGE SCALE GENOMIC DNA]</scope>
    <source>
        <strain evidence="3 4">TTM-71</strain>
    </source>
</reference>
<dbReference type="AlphaFoldDB" id="A0A4Q1DCD8"/>